<evidence type="ECO:0000313" key="14">
    <source>
        <dbReference type="EMBL" id="EAY17908.1"/>
    </source>
</evidence>
<feature type="region of interest" description="Disordered" evidence="13">
    <location>
        <begin position="157"/>
        <end position="185"/>
    </location>
</feature>
<evidence type="ECO:0000256" key="3">
    <source>
        <dbReference type="ARBA" id="ARBA00011248"/>
    </source>
</evidence>
<evidence type="ECO:0000256" key="7">
    <source>
        <dbReference type="ARBA" id="ARBA00023069"/>
    </source>
</evidence>
<keyword evidence="7" id="KW-0969">Cilium</keyword>
<evidence type="ECO:0000256" key="4">
    <source>
        <dbReference type="ARBA" id="ARBA00022490"/>
    </source>
</evidence>
<dbReference type="KEGG" id="tva:5463411"/>
<keyword evidence="6 12" id="KW-0175">Coiled coil</keyword>
<evidence type="ECO:0000256" key="12">
    <source>
        <dbReference type="SAM" id="Coils"/>
    </source>
</evidence>
<dbReference type="InterPro" id="IPR033585">
    <property type="entry name" value="DRC12-like"/>
</dbReference>
<dbReference type="AlphaFoldDB" id="A2DNR3"/>
<evidence type="ECO:0000256" key="11">
    <source>
        <dbReference type="ARBA" id="ARBA00044800"/>
    </source>
</evidence>
<reference evidence="14" key="2">
    <citation type="journal article" date="2007" name="Science">
        <title>Draft genome sequence of the sexually transmitted pathogen Trichomonas vaginalis.</title>
        <authorList>
            <person name="Carlton J.M."/>
            <person name="Hirt R.P."/>
            <person name="Silva J.C."/>
            <person name="Delcher A.L."/>
            <person name="Schatz M."/>
            <person name="Zhao Q."/>
            <person name="Wortman J.R."/>
            <person name="Bidwell S.L."/>
            <person name="Alsmark U.C.M."/>
            <person name="Besteiro S."/>
            <person name="Sicheritz-Ponten T."/>
            <person name="Noel C.J."/>
            <person name="Dacks J.B."/>
            <person name="Foster P.G."/>
            <person name="Simillion C."/>
            <person name="Van de Peer Y."/>
            <person name="Miranda-Saavedra D."/>
            <person name="Barton G.J."/>
            <person name="Westrop G.D."/>
            <person name="Mueller S."/>
            <person name="Dessi D."/>
            <person name="Fiori P.L."/>
            <person name="Ren Q."/>
            <person name="Paulsen I."/>
            <person name="Zhang H."/>
            <person name="Bastida-Corcuera F.D."/>
            <person name="Simoes-Barbosa A."/>
            <person name="Brown M.T."/>
            <person name="Hayes R.D."/>
            <person name="Mukherjee M."/>
            <person name="Okumura C.Y."/>
            <person name="Schneider R."/>
            <person name="Smith A.J."/>
            <person name="Vanacova S."/>
            <person name="Villalvazo M."/>
            <person name="Haas B.J."/>
            <person name="Pertea M."/>
            <person name="Feldblyum T.V."/>
            <person name="Utterback T.R."/>
            <person name="Shu C.L."/>
            <person name="Osoegawa K."/>
            <person name="de Jong P.J."/>
            <person name="Hrdy I."/>
            <person name="Horvathova L."/>
            <person name="Zubacova Z."/>
            <person name="Dolezal P."/>
            <person name="Malik S.B."/>
            <person name="Logsdon J.M. Jr."/>
            <person name="Henze K."/>
            <person name="Gupta A."/>
            <person name="Wang C.C."/>
            <person name="Dunne R.L."/>
            <person name="Upcroft J.A."/>
            <person name="Upcroft P."/>
            <person name="White O."/>
            <person name="Salzberg S.L."/>
            <person name="Tang P."/>
            <person name="Chiu C.-H."/>
            <person name="Lee Y.-S."/>
            <person name="Embley T.M."/>
            <person name="Coombs G.H."/>
            <person name="Mottram J.C."/>
            <person name="Tachezy J."/>
            <person name="Fraser-Liggett C.M."/>
            <person name="Johnson P.J."/>
        </authorList>
    </citation>
    <scope>NUCLEOTIDE SEQUENCE [LARGE SCALE GENOMIC DNA]</scope>
    <source>
        <strain evidence="14">G3</strain>
    </source>
</reference>
<evidence type="ECO:0000256" key="1">
    <source>
        <dbReference type="ARBA" id="ARBA00003029"/>
    </source>
</evidence>
<evidence type="ECO:0000256" key="6">
    <source>
        <dbReference type="ARBA" id="ARBA00023054"/>
    </source>
</evidence>
<comment type="similarity">
    <text evidence="10">Belongs to the DRC12 family.</text>
</comment>
<accession>A2DNR3</accession>
<sequence>MHPKKQRGPPKTIPSVDYRIESELHERNLNAELERKRIEQEKAEAIAREEAKKLAEIKEDCKQVNDDRNEVINDITREFKVQQNDFHKKIAELTAEAERLEGLLSETKMQIRHTQEDFDRQRAQKDEIIQKNIIKSEQMAQEFRDMLKGTLVKMSDRIEMSRESEENQPLSESTTTSTEQIIEQK</sequence>
<evidence type="ECO:0000256" key="2">
    <source>
        <dbReference type="ARBA" id="ARBA00004611"/>
    </source>
</evidence>
<dbReference type="Proteomes" id="UP000001542">
    <property type="component" value="Unassembled WGS sequence"/>
</dbReference>
<dbReference type="VEuPathDB" id="TrichDB:TVAG_225340"/>
<gene>
    <name evidence="14" type="ORF">TVAG_225340</name>
</gene>
<comment type="subunit">
    <text evidence="3">Component of the nexin-dynein regulatory complex (N-DRC).</text>
</comment>
<dbReference type="VEuPathDB" id="TrichDB:TVAGG3_0288480"/>
<feature type="compositionally biased region" description="Low complexity" evidence="13">
    <location>
        <begin position="171"/>
        <end position="185"/>
    </location>
</feature>
<evidence type="ECO:0000256" key="9">
    <source>
        <dbReference type="ARBA" id="ARBA00023273"/>
    </source>
</evidence>
<dbReference type="RefSeq" id="XP_001578894.1">
    <property type="nucleotide sequence ID" value="XM_001578844.1"/>
</dbReference>
<dbReference type="SMR" id="A2DNR3"/>
<dbReference type="InParanoid" id="A2DNR3"/>
<name>A2DNR3_TRIV3</name>
<organism evidence="14 15">
    <name type="scientific">Trichomonas vaginalis (strain ATCC PRA-98 / G3)</name>
    <dbReference type="NCBI Taxonomy" id="412133"/>
    <lineage>
        <taxon>Eukaryota</taxon>
        <taxon>Metamonada</taxon>
        <taxon>Parabasalia</taxon>
        <taxon>Trichomonadida</taxon>
        <taxon>Trichomonadidae</taxon>
        <taxon>Trichomonas</taxon>
    </lineage>
</organism>
<keyword evidence="5" id="KW-0282">Flagellum</keyword>
<keyword evidence="9" id="KW-0966">Cell projection</keyword>
<proteinExistence type="inferred from homology"/>
<keyword evidence="8" id="KW-0206">Cytoskeleton</keyword>
<feature type="coiled-coil region" evidence="12">
    <location>
        <begin position="21"/>
        <end position="117"/>
    </location>
</feature>
<dbReference type="OrthoDB" id="10264405at2759"/>
<comment type="function">
    <text evidence="1">Component of the nexin-dynein regulatory complex (N-DRC), a key regulator of ciliary/flagellar motility which maintains the alignment and integrity of the distal axoneme and regulates microtubule sliding in motile axonemes.</text>
</comment>
<dbReference type="PANTHER" id="PTHR28656">
    <property type="entry name" value="COILED-COIL DOMAIN-CONTAINING PROTEIN 153"/>
    <property type="match status" value="1"/>
</dbReference>
<dbReference type="PANTHER" id="PTHR28656:SF1">
    <property type="entry name" value="COILED-COIL DOMAIN-CONTAINING PROTEIN 153"/>
    <property type="match status" value="1"/>
</dbReference>
<dbReference type="EMBL" id="DS113224">
    <property type="protein sequence ID" value="EAY17908.1"/>
    <property type="molecule type" value="Genomic_DNA"/>
</dbReference>
<keyword evidence="4" id="KW-0963">Cytoplasm</keyword>
<comment type="subcellular location">
    <subcellularLocation>
        <location evidence="2">Cytoplasm</location>
        <location evidence="2">Cytoskeleton</location>
        <location evidence="2">Flagellum axoneme</location>
    </subcellularLocation>
</comment>
<evidence type="ECO:0000313" key="15">
    <source>
        <dbReference type="Proteomes" id="UP000001542"/>
    </source>
</evidence>
<protein>
    <recommendedName>
        <fullName evidence="11">Dynein regulatory complex protein 12</fullName>
    </recommendedName>
</protein>
<evidence type="ECO:0000256" key="13">
    <source>
        <dbReference type="SAM" id="MobiDB-lite"/>
    </source>
</evidence>
<reference evidence="14" key="1">
    <citation type="submission" date="2006-10" db="EMBL/GenBank/DDBJ databases">
        <authorList>
            <person name="Amadeo P."/>
            <person name="Zhao Q."/>
            <person name="Wortman J."/>
            <person name="Fraser-Liggett C."/>
            <person name="Carlton J."/>
        </authorList>
    </citation>
    <scope>NUCLEOTIDE SEQUENCE</scope>
    <source>
        <strain evidence="14">G3</strain>
    </source>
</reference>
<evidence type="ECO:0000256" key="5">
    <source>
        <dbReference type="ARBA" id="ARBA00022846"/>
    </source>
</evidence>
<evidence type="ECO:0000256" key="10">
    <source>
        <dbReference type="ARBA" id="ARBA00044754"/>
    </source>
</evidence>
<keyword evidence="15" id="KW-1185">Reference proteome</keyword>
<evidence type="ECO:0000256" key="8">
    <source>
        <dbReference type="ARBA" id="ARBA00023212"/>
    </source>
</evidence>